<evidence type="ECO:0000256" key="8">
    <source>
        <dbReference type="ARBA" id="ARBA00023268"/>
    </source>
</evidence>
<dbReference type="InterPro" id="IPR020630">
    <property type="entry name" value="THF_DH/CycHdrlase_cat_dom"/>
</dbReference>
<dbReference type="Pfam" id="PF02882">
    <property type="entry name" value="THF_DHG_CYH_C"/>
    <property type="match status" value="1"/>
</dbReference>
<organism evidence="11 12">
    <name type="scientific">Candidatus Berkelbacteria bacterium CG03_land_8_20_14_0_80_40_36</name>
    <dbReference type="NCBI Taxonomy" id="1974509"/>
    <lineage>
        <taxon>Bacteria</taxon>
        <taxon>Candidatus Berkelbacteria</taxon>
    </lineage>
</organism>
<evidence type="ECO:0000256" key="7">
    <source>
        <dbReference type="ARBA" id="ARBA00023167"/>
    </source>
</evidence>
<evidence type="ECO:0000259" key="9">
    <source>
        <dbReference type="Pfam" id="PF00763"/>
    </source>
</evidence>
<dbReference type="InterPro" id="IPR036291">
    <property type="entry name" value="NAD(P)-bd_dom_sf"/>
</dbReference>
<evidence type="ECO:0000313" key="11">
    <source>
        <dbReference type="EMBL" id="PIV25528.1"/>
    </source>
</evidence>
<keyword evidence="6" id="KW-0560">Oxidoreductase</keyword>
<feature type="domain" description="Tetrahydrofolate dehydrogenase/cyclohydrolase catalytic" evidence="9">
    <location>
        <begin position="5"/>
        <end position="114"/>
    </location>
</feature>
<dbReference type="SUPFAM" id="SSF53223">
    <property type="entry name" value="Aminoacid dehydrogenase-like, N-terminal domain"/>
    <property type="match status" value="1"/>
</dbReference>
<evidence type="ECO:0000256" key="3">
    <source>
        <dbReference type="ARBA" id="ARBA00022755"/>
    </source>
</evidence>
<evidence type="ECO:0000256" key="4">
    <source>
        <dbReference type="ARBA" id="ARBA00022801"/>
    </source>
</evidence>
<keyword evidence="8" id="KW-0511">Multifunctional enzyme</keyword>
<accession>A0A2M7CIS2</accession>
<keyword evidence="5" id="KW-0521">NADP</keyword>
<dbReference type="Pfam" id="PF00763">
    <property type="entry name" value="THF_DHG_CYH"/>
    <property type="match status" value="1"/>
</dbReference>
<dbReference type="InterPro" id="IPR046346">
    <property type="entry name" value="Aminoacid_DH-like_N_sf"/>
</dbReference>
<keyword evidence="7" id="KW-0028">Amino-acid biosynthesis</keyword>
<dbReference type="InterPro" id="IPR020867">
    <property type="entry name" value="THF_DH/CycHdrlase_CS"/>
</dbReference>
<dbReference type="Gene3D" id="3.40.50.10860">
    <property type="entry name" value="Leucine Dehydrogenase, chain A, domain 1"/>
    <property type="match status" value="1"/>
</dbReference>
<name>A0A2M7CIS2_9BACT</name>
<keyword evidence="7" id="KW-0486">Methionine biosynthesis</keyword>
<dbReference type="GO" id="GO:0004488">
    <property type="term" value="F:methylenetetrahydrofolate dehydrogenase (NADP+) activity"/>
    <property type="evidence" value="ECO:0007669"/>
    <property type="project" value="InterPro"/>
</dbReference>
<dbReference type="PANTHER" id="PTHR48099">
    <property type="entry name" value="C-1-TETRAHYDROFOLATE SYNTHASE, CYTOPLASMIC-RELATED"/>
    <property type="match status" value="1"/>
</dbReference>
<dbReference type="AlphaFoldDB" id="A0A2M7CIS2"/>
<dbReference type="PRINTS" id="PR00085">
    <property type="entry name" value="THFDHDRGNASE"/>
</dbReference>
<keyword evidence="2" id="KW-0554">One-carbon metabolism</keyword>
<keyword evidence="3" id="KW-0658">Purine biosynthesis</keyword>
<dbReference type="Proteomes" id="UP000229966">
    <property type="component" value="Unassembled WGS sequence"/>
</dbReference>
<evidence type="ECO:0000313" key="12">
    <source>
        <dbReference type="Proteomes" id="UP000229966"/>
    </source>
</evidence>
<reference evidence="12" key="1">
    <citation type="submission" date="2017-09" db="EMBL/GenBank/DDBJ databases">
        <title>Depth-based differentiation of microbial function through sediment-hosted aquifers and enrichment of novel symbionts in the deep terrestrial subsurface.</title>
        <authorList>
            <person name="Probst A.J."/>
            <person name="Ladd B."/>
            <person name="Jarett J.K."/>
            <person name="Geller-Mcgrath D.E."/>
            <person name="Sieber C.M.K."/>
            <person name="Emerson J.B."/>
            <person name="Anantharaman K."/>
            <person name="Thomas B.C."/>
            <person name="Malmstrom R."/>
            <person name="Stieglmeier M."/>
            <person name="Klingl A."/>
            <person name="Woyke T."/>
            <person name="Ryan C.M."/>
            <person name="Banfield J.F."/>
        </authorList>
    </citation>
    <scope>NUCLEOTIDE SEQUENCE [LARGE SCALE GENOMIC DNA]</scope>
</reference>
<evidence type="ECO:0000256" key="5">
    <source>
        <dbReference type="ARBA" id="ARBA00022857"/>
    </source>
</evidence>
<feature type="domain" description="Tetrahydrofolate dehydrogenase/cyclohydrolase NAD(P)-binding" evidence="10">
    <location>
        <begin position="123"/>
        <end position="263"/>
    </location>
</feature>
<gene>
    <name evidence="11" type="ORF">COS38_01160</name>
</gene>
<dbReference type="InterPro" id="IPR000672">
    <property type="entry name" value="THF_DH/CycHdrlase"/>
</dbReference>
<dbReference type="GO" id="GO:0006164">
    <property type="term" value="P:purine nucleotide biosynthetic process"/>
    <property type="evidence" value="ECO:0007669"/>
    <property type="project" value="UniProtKB-KW"/>
</dbReference>
<sequence length="268" mass="29726">MQKLLGKPIAQKIIAEVAKNTKKLTQKPELHIINCMPNLQTARYLQAKYIWAKKANIKTKIYQIKLPTEKKILDLINSLNLDSAVNGIVVQLPLPQDIDRKKIVWQINPLKDVDGFQMRLYRPPAPTAIIELLTYYDIPLAGKNVHLVGKGFLIGQPLSVLLKKIGARVTFSTRETPRAQIALDIASADIIICATGKKNTIEPEWVNEKQVLVDAGSSESNGQLGEISQSVARRVKALAPAVGGIGSVTIAKLLENTCESYFRQMIKR</sequence>
<evidence type="ECO:0000256" key="1">
    <source>
        <dbReference type="ARBA" id="ARBA00004777"/>
    </source>
</evidence>
<dbReference type="PANTHER" id="PTHR48099:SF5">
    <property type="entry name" value="C-1-TETRAHYDROFOLATE SYNTHASE, CYTOPLASMIC"/>
    <property type="match status" value="1"/>
</dbReference>
<proteinExistence type="predicted"/>
<dbReference type="GO" id="GO:0035999">
    <property type="term" value="P:tetrahydrofolate interconversion"/>
    <property type="evidence" value="ECO:0007669"/>
    <property type="project" value="TreeGrafter"/>
</dbReference>
<dbReference type="EMBL" id="PEUM01000029">
    <property type="protein sequence ID" value="PIV25528.1"/>
    <property type="molecule type" value="Genomic_DNA"/>
</dbReference>
<evidence type="ECO:0000259" key="10">
    <source>
        <dbReference type="Pfam" id="PF02882"/>
    </source>
</evidence>
<comment type="caution">
    <text evidence="11">The sequence shown here is derived from an EMBL/GenBank/DDBJ whole genome shotgun (WGS) entry which is preliminary data.</text>
</comment>
<dbReference type="GO" id="GO:0004477">
    <property type="term" value="F:methenyltetrahydrofolate cyclohydrolase activity"/>
    <property type="evidence" value="ECO:0007669"/>
    <property type="project" value="TreeGrafter"/>
</dbReference>
<dbReference type="Gene3D" id="3.40.50.720">
    <property type="entry name" value="NAD(P)-binding Rossmann-like Domain"/>
    <property type="match status" value="1"/>
</dbReference>
<dbReference type="GO" id="GO:0009086">
    <property type="term" value="P:methionine biosynthetic process"/>
    <property type="evidence" value="ECO:0007669"/>
    <property type="project" value="UniProtKB-KW"/>
</dbReference>
<comment type="pathway">
    <text evidence="1">One-carbon metabolism; tetrahydrofolate interconversion.</text>
</comment>
<evidence type="ECO:0000256" key="2">
    <source>
        <dbReference type="ARBA" id="ARBA00022563"/>
    </source>
</evidence>
<dbReference type="InterPro" id="IPR020631">
    <property type="entry name" value="THF_DH/CycHdrlase_NAD-bd_dom"/>
</dbReference>
<dbReference type="PROSITE" id="PS00766">
    <property type="entry name" value="THF_DHG_CYH_1"/>
    <property type="match status" value="1"/>
</dbReference>
<keyword evidence="4" id="KW-0378">Hydrolase</keyword>
<evidence type="ECO:0000256" key="6">
    <source>
        <dbReference type="ARBA" id="ARBA00023002"/>
    </source>
</evidence>
<dbReference type="GO" id="GO:0005829">
    <property type="term" value="C:cytosol"/>
    <property type="evidence" value="ECO:0007669"/>
    <property type="project" value="TreeGrafter"/>
</dbReference>
<dbReference type="SUPFAM" id="SSF51735">
    <property type="entry name" value="NAD(P)-binding Rossmann-fold domains"/>
    <property type="match status" value="1"/>
</dbReference>
<protein>
    <submittedName>
        <fullName evidence="11">Uncharacterized protein</fullName>
    </submittedName>
</protein>